<dbReference type="AlphaFoldDB" id="A0A1H1J253"/>
<keyword evidence="3" id="KW-1185">Reference proteome</keyword>
<name>A0A1H1J253_NATTX</name>
<keyword evidence="1" id="KW-1133">Transmembrane helix</keyword>
<gene>
    <name evidence="2" type="ORF">SAMN04489842_4047</name>
</gene>
<keyword evidence="1" id="KW-0812">Transmembrane</keyword>
<reference evidence="3" key="1">
    <citation type="submission" date="2016-10" db="EMBL/GenBank/DDBJ databases">
        <authorList>
            <person name="Varghese N."/>
            <person name="Submissions S."/>
        </authorList>
    </citation>
    <scope>NUCLEOTIDE SEQUENCE [LARGE SCALE GENOMIC DNA]</scope>
    <source>
        <strain evidence="3">DSM 24767</strain>
    </source>
</reference>
<accession>A0A1H1J253</accession>
<evidence type="ECO:0000313" key="2">
    <source>
        <dbReference type="EMBL" id="SDR44077.1"/>
    </source>
</evidence>
<evidence type="ECO:0000256" key="1">
    <source>
        <dbReference type="SAM" id="Phobius"/>
    </source>
</evidence>
<keyword evidence="1" id="KW-0472">Membrane</keyword>
<organism evidence="2 3">
    <name type="scientific">Natronobacterium texcoconense</name>
    <dbReference type="NCBI Taxonomy" id="1095778"/>
    <lineage>
        <taxon>Archaea</taxon>
        <taxon>Methanobacteriati</taxon>
        <taxon>Methanobacteriota</taxon>
        <taxon>Stenosarchaea group</taxon>
        <taxon>Halobacteria</taxon>
        <taxon>Halobacteriales</taxon>
        <taxon>Natrialbaceae</taxon>
        <taxon>Natronobacterium</taxon>
    </lineage>
</organism>
<sequence>MDSVTAAAGLLDWRAFFPHLNSGVVLILAVGVRGLLFFMDGYVSGEHRT</sequence>
<protein>
    <submittedName>
        <fullName evidence="2">Uncharacterized protein</fullName>
    </submittedName>
</protein>
<proteinExistence type="predicted"/>
<dbReference type="EMBL" id="FNLC01000007">
    <property type="protein sequence ID" value="SDR44077.1"/>
    <property type="molecule type" value="Genomic_DNA"/>
</dbReference>
<dbReference type="RefSeq" id="WP_170831080.1">
    <property type="nucleotide sequence ID" value="NZ_FNLC01000007.1"/>
</dbReference>
<dbReference type="Proteomes" id="UP000198848">
    <property type="component" value="Unassembled WGS sequence"/>
</dbReference>
<evidence type="ECO:0000313" key="3">
    <source>
        <dbReference type="Proteomes" id="UP000198848"/>
    </source>
</evidence>
<feature type="transmembrane region" description="Helical" evidence="1">
    <location>
        <begin position="20"/>
        <end position="39"/>
    </location>
</feature>